<evidence type="ECO:0000313" key="3">
    <source>
        <dbReference type="EMBL" id="ETN59769.1"/>
    </source>
</evidence>
<dbReference type="InterPro" id="IPR008996">
    <property type="entry name" value="IL1/FGF"/>
</dbReference>
<dbReference type="InterPro" id="IPR002209">
    <property type="entry name" value="Fibroblast_GF_fam"/>
</dbReference>
<feature type="compositionally biased region" description="Gly residues" evidence="2">
    <location>
        <begin position="482"/>
        <end position="495"/>
    </location>
</feature>
<feature type="compositionally biased region" description="Low complexity" evidence="2">
    <location>
        <begin position="680"/>
        <end position="689"/>
    </location>
</feature>
<dbReference type="Pfam" id="PF00167">
    <property type="entry name" value="FGF"/>
    <property type="match status" value="2"/>
</dbReference>
<reference evidence="3 5" key="1">
    <citation type="journal article" date="2010" name="BMC Genomics">
        <title>Combination of measures distinguishes pre-miRNAs from other stem-loops in the genome of the newly sequenced Anopheles darlingi.</title>
        <authorList>
            <person name="Mendes N.D."/>
            <person name="Freitas A.T."/>
            <person name="Vasconcelos A.T."/>
            <person name="Sagot M.F."/>
        </authorList>
    </citation>
    <scope>NUCLEOTIDE SEQUENCE</scope>
</reference>
<feature type="compositionally biased region" description="Low complexity" evidence="2">
    <location>
        <begin position="440"/>
        <end position="450"/>
    </location>
</feature>
<dbReference type="PANTHER" id="PTHR11486">
    <property type="entry name" value="FIBROBLAST GROWTH FACTOR"/>
    <property type="match status" value="1"/>
</dbReference>
<dbReference type="GO" id="GO:0008083">
    <property type="term" value="F:growth factor activity"/>
    <property type="evidence" value="ECO:0007669"/>
    <property type="project" value="InterPro"/>
</dbReference>
<reference evidence="4" key="4">
    <citation type="submission" date="2015-06" db="UniProtKB">
        <authorList>
            <consortium name="EnsemblMetazoa"/>
        </authorList>
    </citation>
    <scope>IDENTIFICATION</scope>
</reference>
<dbReference type="VEuPathDB" id="VectorBase:ADAR2_004275"/>
<protein>
    <submittedName>
        <fullName evidence="3 4">Uncharacterized protein</fullName>
    </submittedName>
</protein>
<evidence type="ECO:0000256" key="1">
    <source>
        <dbReference type="ARBA" id="ARBA00007936"/>
    </source>
</evidence>
<dbReference type="EMBL" id="ADMH02002047">
    <property type="protein sequence ID" value="ETN59769.1"/>
    <property type="molecule type" value="Genomic_DNA"/>
</dbReference>
<reference evidence="3" key="3">
    <citation type="journal article" date="2013" name="Nucleic Acids Res.">
        <title>The genome of Anopheles darlingi, the main neotropical malaria vector.</title>
        <authorList>
            <person name="Marinotti O."/>
            <person name="Cerqueira G.C."/>
            <person name="de Almeida L.G."/>
            <person name="Ferro M.I."/>
            <person name="Loreto E.L."/>
            <person name="Zaha A."/>
            <person name="Teixeira S.M."/>
            <person name="Wespiser A.R."/>
            <person name="Almeida E Silva A."/>
            <person name="Schlindwein A.D."/>
            <person name="Pacheco A.C."/>
            <person name="Silva A.L."/>
            <person name="Graveley B.R."/>
            <person name="Walenz B.P."/>
            <person name="Lima Bde A."/>
            <person name="Ribeiro C.A."/>
            <person name="Nunes-Silva C.G."/>
            <person name="de Carvalho C.R."/>
            <person name="Soares C.M."/>
            <person name="de Menezes C.B."/>
            <person name="Matiolli C."/>
            <person name="Caffrey D."/>
            <person name="Araujo D.A."/>
            <person name="de Oliveira D.M."/>
            <person name="Golenbock D."/>
            <person name="Grisard E.C."/>
            <person name="Fantinatti-Garboggini F."/>
            <person name="de Carvalho F.M."/>
            <person name="Barcellos F.G."/>
            <person name="Prosdocimi F."/>
            <person name="May G."/>
            <person name="Azevedo Junior G.M."/>
            <person name="Guimaraes G.M."/>
            <person name="Goldman G.H."/>
            <person name="Padilha I.Q."/>
            <person name="Batista Jda S."/>
            <person name="Ferro J.A."/>
            <person name="Ribeiro J.M."/>
            <person name="Fietto J.L."/>
            <person name="Dabbas K.M."/>
            <person name="Cerdeira L."/>
            <person name="Agnez-Lima L.F."/>
            <person name="Brocchi M."/>
            <person name="de Carvalho M.O."/>
            <person name="Teixeira Mde M."/>
            <person name="Diniz Maia Mde M."/>
            <person name="Goldman M.H."/>
            <person name="Cruz Schneider M.P."/>
            <person name="Felipe M.S."/>
            <person name="Hungria M."/>
            <person name="Nicolas M.F."/>
            <person name="Pereira M."/>
            <person name="Montes M.A."/>
            <person name="Cantao M.E."/>
            <person name="Vincentz M."/>
            <person name="Rafael M.S."/>
            <person name="Silverman N."/>
            <person name="Stoco P.H."/>
            <person name="Souza R.C."/>
            <person name="Vicentini R."/>
            <person name="Gazzinelli R.T."/>
            <person name="Neves Rde O."/>
            <person name="Silva R."/>
            <person name="Astolfi-Filho S."/>
            <person name="Maciel T.E."/>
            <person name="Urmenyi T.P."/>
            <person name="Tadei W.P."/>
            <person name="Camargo E.P."/>
            <person name="de Vasconcelos A.T."/>
        </authorList>
    </citation>
    <scope>NUCLEOTIDE SEQUENCE</scope>
</reference>
<organism evidence="3">
    <name type="scientific">Anopheles darlingi</name>
    <name type="common">Mosquito</name>
    <dbReference type="NCBI Taxonomy" id="43151"/>
    <lineage>
        <taxon>Eukaryota</taxon>
        <taxon>Metazoa</taxon>
        <taxon>Ecdysozoa</taxon>
        <taxon>Arthropoda</taxon>
        <taxon>Hexapoda</taxon>
        <taxon>Insecta</taxon>
        <taxon>Pterygota</taxon>
        <taxon>Neoptera</taxon>
        <taxon>Endopterygota</taxon>
        <taxon>Diptera</taxon>
        <taxon>Nematocera</taxon>
        <taxon>Culicoidea</taxon>
        <taxon>Culicidae</taxon>
        <taxon>Anophelinae</taxon>
        <taxon>Anopheles</taxon>
    </lineage>
</organism>
<feature type="compositionally biased region" description="Gly residues" evidence="2">
    <location>
        <begin position="430"/>
        <end position="439"/>
    </location>
</feature>
<keyword evidence="5" id="KW-1185">Reference proteome</keyword>
<feature type="compositionally biased region" description="Low complexity" evidence="2">
    <location>
        <begin position="544"/>
        <end position="563"/>
    </location>
</feature>
<dbReference type="Proteomes" id="UP000000673">
    <property type="component" value="Unassembled WGS sequence"/>
</dbReference>
<feature type="compositionally biased region" description="Basic residues" evidence="2">
    <location>
        <begin position="458"/>
        <end position="467"/>
    </location>
</feature>
<evidence type="ECO:0000313" key="4">
    <source>
        <dbReference type="EnsemblMetazoa" id="ADAC008627-PA"/>
    </source>
</evidence>
<dbReference type="SUPFAM" id="SSF50353">
    <property type="entry name" value="Cytokine"/>
    <property type="match status" value="2"/>
</dbReference>
<feature type="region of interest" description="Disordered" evidence="2">
    <location>
        <begin position="419"/>
        <end position="689"/>
    </location>
</feature>
<dbReference type="AlphaFoldDB" id="W5JAF9"/>
<reference evidence="3" key="2">
    <citation type="submission" date="2010-05" db="EMBL/GenBank/DDBJ databases">
        <authorList>
            <person name="Almeida L.G."/>
            <person name="Nicolas M.F."/>
            <person name="Souza R.C."/>
            <person name="Vasconcelos A.T.R."/>
        </authorList>
    </citation>
    <scope>NUCLEOTIDE SEQUENCE</scope>
</reference>
<dbReference type="EnsemblMetazoa" id="ADAC008627-RA">
    <property type="protein sequence ID" value="ADAC008627-PA"/>
    <property type="gene ID" value="ADAC008627"/>
</dbReference>
<feature type="compositionally biased region" description="Low complexity" evidence="2">
    <location>
        <begin position="624"/>
        <end position="633"/>
    </location>
</feature>
<accession>W5JAF9</accession>
<dbReference type="VEuPathDB" id="VectorBase:ADAC008627"/>
<dbReference type="STRING" id="43151.W5JAF9"/>
<sequence length="767" mass="81620">MMRLEKITGSGVANCNHASGNSIHIRQAIKPLGDRILSEPLLPFFIPTTPHSRLFRDQALIRADALNYDVLAILQRTTVGIGQIKIQAVATCLFLCMDTCGSVYGSTLQYDAVPYRRQHSNGSRTHRKTTGLGFDNRMRDATSATTTRITYPRSCGAQHSPLAVLLRDGISWHLPHQLTKRGSPQNLHGPSTVRTIKDIRSHQMSLQILLNDILPHPWKRFSSVVQQAPSSAMASATKKPEEMAKLRVVEAEECARLKDICHPSIGASPNESCEEHRLELTTTLRAAVWSEGPNPDPDGGAATPVRYGKEFTEDCVFNEQMEQHHYNTYSSTQHSNARRTLYLALNKTGQPRKIQIPVNRTLGKLATYTKALTQTVAHDRVEQLISRLFGADHVRHGLNQLCEAGQPLEELTMKELRPRPVCGAQTGGPKSQGGTGANGGASKQSQAASAPGKEGLRQTKKKKKRRKCRDDEVPGEHCFRHGGQGAGLVGLGTNSGGKKKAGQNQGLASHRAGSSISSGSSSSNGPSISNSSVGSSSAGDNGTSINSSANSSAASSLASSISNGGPNRQGLPYALLSTTPNARKSAKPTKKMAGSGGNRSGNGASSSSAGGSGSSQTRKPKKPAPQQQQNQQPSGFGKRNGTAGNQGKAPGSGKSKLVPVSSMVIGKVSPKPASLLSGRTPRNTTPFPTTTMTSAASTISAAVNHLEDTSQQLDDLDPSPESELDMGDVLQPSAELVDEDELDEGNLNLAGHAINFVEEEDLDDLEF</sequence>
<evidence type="ECO:0000256" key="2">
    <source>
        <dbReference type="SAM" id="MobiDB-lite"/>
    </source>
</evidence>
<dbReference type="HOGENOM" id="CLU_364174_0_0_1"/>
<dbReference type="eggNOG" id="KOG3885">
    <property type="taxonomic scope" value="Eukaryota"/>
</dbReference>
<dbReference type="SMART" id="SM00442">
    <property type="entry name" value="FGF"/>
    <property type="match status" value="1"/>
</dbReference>
<feature type="compositionally biased region" description="Acidic residues" evidence="2">
    <location>
        <begin position="714"/>
        <end position="726"/>
    </location>
</feature>
<name>W5JAF9_ANODA</name>
<feature type="compositionally biased region" description="Low complexity" evidence="2">
    <location>
        <begin position="513"/>
        <end position="537"/>
    </location>
</feature>
<gene>
    <name evidence="3" type="ORF">AND_008627</name>
</gene>
<comment type="similarity">
    <text evidence="1">Belongs to the heparin-binding growth factors family.</text>
</comment>
<feature type="compositionally biased region" description="Basic and acidic residues" evidence="2">
    <location>
        <begin position="468"/>
        <end position="479"/>
    </location>
</feature>
<proteinExistence type="inferred from homology"/>
<dbReference type="Gene3D" id="2.80.10.50">
    <property type="match status" value="2"/>
</dbReference>
<evidence type="ECO:0000313" key="5">
    <source>
        <dbReference type="Proteomes" id="UP000000673"/>
    </source>
</evidence>
<feature type="region of interest" description="Disordered" evidence="2">
    <location>
        <begin position="707"/>
        <end position="726"/>
    </location>
</feature>